<gene>
    <name evidence="2" type="ORF">M407DRAFT_30775</name>
</gene>
<organism evidence="2 3">
    <name type="scientific">Tulasnella calospora MUT 4182</name>
    <dbReference type="NCBI Taxonomy" id="1051891"/>
    <lineage>
        <taxon>Eukaryota</taxon>
        <taxon>Fungi</taxon>
        <taxon>Dikarya</taxon>
        <taxon>Basidiomycota</taxon>
        <taxon>Agaricomycotina</taxon>
        <taxon>Agaricomycetes</taxon>
        <taxon>Cantharellales</taxon>
        <taxon>Tulasnellaceae</taxon>
        <taxon>Tulasnella</taxon>
    </lineage>
</organism>
<evidence type="ECO:0000313" key="3">
    <source>
        <dbReference type="Proteomes" id="UP000054248"/>
    </source>
</evidence>
<name>A0A0C3Q7N5_9AGAM</name>
<sequence>MSSAPPVENFKGNSWEECDDFILAIHKRAFWEGKQRDSGWMADFAATNFSRKARLWHSRLPEDVRHDWSKLEIALLERWSPPEDDDEPQIEPNPAAAPLPNRSKTADRPLEGLLKVVLDESNTSYYVRFDDSVCNLTTDASEAIRLISGTILDNGEVVPVWTKDDTSETTLFVMTYGNFLYLVADPEAFARAKFFVEPTD</sequence>
<feature type="region of interest" description="Disordered" evidence="1">
    <location>
        <begin position="81"/>
        <end position="106"/>
    </location>
</feature>
<accession>A0A0C3Q7N5</accession>
<reference evidence="2 3" key="1">
    <citation type="submission" date="2014-04" db="EMBL/GenBank/DDBJ databases">
        <authorList>
            <consortium name="DOE Joint Genome Institute"/>
            <person name="Kuo A."/>
            <person name="Girlanda M."/>
            <person name="Perotto S."/>
            <person name="Kohler A."/>
            <person name="Nagy L.G."/>
            <person name="Floudas D."/>
            <person name="Copeland A."/>
            <person name="Barry K.W."/>
            <person name="Cichocki N."/>
            <person name="Veneault-Fourrey C."/>
            <person name="LaButti K."/>
            <person name="Lindquist E.A."/>
            <person name="Lipzen A."/>
            <person name="Lundell T."/>
            <person name="Morin E."/>
            <person name="Murat C."/>
            <person name="Sun H."/>
            <person name="Tunlid A."/>
            <person name="Henrissat B."/>
            <person name="Grigoriev I.V."/>
            <person name="Hibbett D.S."/>
            <person name="Martin F."/>
            <person name="Nordberg H.P."/>
            <person name="Cantor M.N."/>
            <person name="Hua S.X."/>
        </authorList>
    </citation>
    <scope>NUCLEOTIDE SEQUENCE [LARGE SCALE GENOMIC DNA]</scope>
    <source>
        <strain evidence="2 3">MUT 4182</strain>
    </source>
</reference>
<dbReference type="EMBL" id="KN823214">
    <property type="protein sequence ID" value="KIO19584.1"/>
    <property type="molecule type" value="Genomic_DNA"/>
</dbReference>
<evidence type="ECO:0000256" key="1">
    <source>
        <dbReference type="SAM" id="MobiDB-lite"/>
    </source>
</evidence>
<dbReference type="Proteomes" id="UP000054248">
    <property type="component" value="Unassembled WGS sequence"/>
</dbReference>
<dbReference type="HOGENOM" id="CLU_061438_1_0_1"/>
<proteinExistence type="predicted"/>
<evidence type="ECO:0000313" key="2">
    <source>
        <dbReference type="EMBL" id="KIO19584.1"/>
    </source>
</evidence>
<keyword evidence="3" id="KW-1185">Reference proteome</keyword>
<reference evidence="3" key="2">
    <citation type="submission" date="2015-01" db="EMBL/GenBank/DDBJ databases">
        <title>Evolutionary Origins and Diversification of the Mycorrhizal Mutualists.</title>
        <authorList>
            <consortium name="DOE Joint Genome Institute"/>
            <consortium name="Mycorrhizal Genomics Consortium"/>
            <person name="Kohler A."/>
            <person name="Kuo A."/>
            <person name="Nagy L.G."/>
            <person name="Floudas D."/>
            <person name="Copeland A."/>
            <person name="Barry K.W."/>
            <person name="Cichocki N."/>
            <person name="Veneault-Fourrey C."/>
            <person name="LaButti K."/>
            <person name="Lindquist E.A."/>
            <person name="Lipzen A."/>
            <person name="Lundell T."/>
            <person name="Morin E."/>
            <person name="Murat C."/>
            <person name="Riley R."/>
            <person name="Ohm R."/>
            <person name="Sun H."/>
            <person name="Tunlid A."/>
            <person name="Henrissat B."/>
            <person name="Grigoriev I.V."/>
            <person name="Hibbett D.S."/>
            <person name="Martin F."/>
        </authorList>
    </citation>
    <scope>NUCLEOTIDE SEQUENCE [LARGE SCALE GENOMIC DNA]</scope>
    <source>
        <strain evidence="3">MUT 4182</strain>
    </source>
</reference>
<dbReference type="OrthoDB" id="3214647at2759"/>
<dbReference type="AlphaFoldDB" id="A0A0C3Q7N5"/>
<protein>
    <submittedName>
        <fullName evidence="2">Uncharacterized protein</fullName>
    </submittedName>
</protein>